<comment type="similarity">
    <text evidence="2">Belongs to the TDE1 family.</text>
</comment>
<accession>A0A2T0FM25</accession>
<dbReference type="EMBL" id="NDIQ01000022">
    <property type="protein sequence ID" value="PRT56032.1"/>
    <property type="molecule type" value="Genomic_DNA"/>
</dbReference>
<feature type="transmembrane region" description="Helical" evidence="6">
    <location>
        <begin position="288"/>
        <end position="306"/>
    </location>
</feature>
<evidence type="ECO:0000256" key="6">
    <source>
        <dbReference type="SAM" id="Phobius"/>
    </source>
</evidence>
<keyword evidence="8" id="KW-1185">Reference proteome</keyword>
<gene>
    <name evidence="7" type="ORF">B9G98_03652</name>
</gene>
<evidence type="ECO:0000256" key="2">
    <source>
        <dbReference type="ARBA" id="ARBA00006665"/>
    </source>
</evidence>
<keyword evidence="3 6" id="KW-0812">Transmembrane</keyword>
<dbReference type="InterPro" id="IPR005016">
    <property type="entry name" value="TDE1/TMS"/>
</dbReference>
<evidence type="ECO:0000313" key="8">
    <source>
        <dbReference type="Proteomes" id="UP000238350"/>
    </source>
</evidence>
<feature type="transmembrane region" description="Helical" evidence="6">
    <location>
        <begin position="80"/>
        <end position="98"/>
    </location>
</feature>
<reference evidence="7 8" key="1">
    <citation type="submission" date="2017-04" db="EMBL/GenBank/DDBJ databases">
        <title>Genome sequencing of [Candida] sorbophila.</title>
        <authorList>
            <person name="Ahn J.O."/>
        </authorList>
    </citation>
    <scope>NUCLEOTIDE SEQUENCE [LARGE SCALE GENOMIC DNA]</scope>
    <source>
        <strain evidence="7 8">DS02</strain>
    </source>
</reference>
<feature type="transmembrane region" description="Helical" evidence="6">
    <location>
        <begin position="119"/>
        <end position="140"/>
    </location>
</feature>
<feature type="transmembrane region" description="Helical" evidence="6">
    <location>
        <begin position="216"/>
        <end position="237"/>
    </location>
</feature>
<feature type="transmembrane region" description="Helical" evidence="6">
    <location>
        <begin position="370"/>
        <end position="390"/>
    </location>
</feature>
<evidence type="ECO:0000256" key="5">
    <source>
        <dbReference type="ARBA" id="ARBA00023136"/>
    </source>
</evidence>
<feature type="transmembrane region" description="Helical" evidence="6">
    <location>
        <begin position="34"/>
        <end position="51"/>
    </location>
</feature>
<dbReference type="OrthoDB" id="5963193at2759"/>
<evidence type="ECO:0000313" key="7">
    <source>
        <dbReference type="EMBL" id="PRT56032.1"/>
    </source>
</evidence>
<keyword evidence="5 6" id="KW-0472">Membrane</keyword>
<comment type="caution">
    <text evidence="7">The sequence shown here is derived from an EMBL/GenBank/DDBJ whole genome shotgun (WGS) entry which is preliminary data.</text>
</comment>
<evidence type="ECO:0000256" key="4">
    <source>
        <dbReference type="ARBA" id="ARBA00022989"/>
    </source>
</evidence>
<name>A0A2T0FM25_9ASCO</name>
<sequence>MAISAVSSCIGVGISNALCGAFGSTFKSSLATRLMYAFLFVVNSIISWISLNDWIIGKLDLLKQACSGDECTGFIAVHRIQSSLGLLFLIMAGLLAALPAAVPLKDRVTLQNGYWRGKILFWLLCLVTNFFIPAGFWVFWGNYVAPLFSFFFILIGLVLLVDCAHSWAEMCLSKIEDSENSNTWKYILVGSTASMYTGAVILTVIMYWFFASTGCSMNQAAITLNVVFIIIVSAISVHPSVQENNPRAGLAQSAMVAIYCTYLTMSAVSSEPDDKNCNPIVRSRGTRTFSIVIGALFTFLAIAYTTTRAASKSSVEDPEAIDITDSSRTETRRRALRQAVDEGSLPASALEDTAWLDDSIEQVQQPQYNYILFHLIFLLATQYTATLLTMNVEKDLSDNFVPVGRTYFATWTKIYSSWICFVLYAWSLLAPVFMPDRF</sequence>
<dbReference type="Pfam" id="PF03348">
    <property type="entry name" value="Serinc"/>
    <property type="match status" value="1"/>
</dbReference>
<evidence type="ECO:0000256" key="3">
    <source>
        <dbReference type="ARBA" id="ARBA00022692"/>
    </source>
</evidence>
<protein>
    <submittedName>
        <fullName evidence="7">Membrane protein TMS1</fullName>
    </submittedName>
</protein>
<dbReference type="GO" id="GO:0016020">
    <property type="term" value="C:membrane"/>
    <property type="evidence" value="ECO:0007669"/>
    <property type="project" value="UniProtKB-SubCell"/>
</dbReference>
<proteinExistence type="inferred from homology"/>
<evidence type="ECO:0000256" key="1">
    <source>
        <dbReference type="ARBA" id="ARBA00004141"/>
    </source>
</evidence>
<feature type="transmembrane region" description="Helical" evidence="6">
    <location>
        <begin position="249"/>
        <end position="268"/>
    </location>
</feature>
<feature type="transmembrane region" description="Helical" evidence="6">
    <location>
        <begin position="415"/>
        <end position="434"/>
    </location>
</feature>
<dbReference type="STRING" id="45607.A0A2T0FM25"/>
<keyword evidence="4 6" id="KW-1133">Transmembrane helix</keyword>
<organism evidence="7 8">
    <name type="scientific">Wickerhamiella sorbophila</name>
    <dbReference type="NCBI Taxonomy" id="45607"/>
    <lineage>
        <taxon>Eukaryota</taxon>
        <taxon>Fungi</taxon>
        <taxon>Dikarya</taxon>
        <taxon>Ascomycota</taxon>
        <taxon>Saccharomycotina</taxon>
        <taxon>Dipodascomycetes</taxon>
        <taxon>Dipodascales</taxon>
        <taxon>Trichomonascaceae</taxon>
        <taxon>Wickerhamiella</taxon>
    </lineage>
</organism>
<dbReference type="Proteomes" id="UP000238350">
    <property type="component" value="Unassembled WGS sequence"/>
</dbReference>
<dbReference type="AlphaFoldDB" id="A0A2T0FM25"/>
<dbReference type="PANTHER" id="PTHR10383">
    <property type="entry name" value="SERINE INCORPORATOR"/>
    <property type="match status" value="1"/>
</dbReference>
<dbReference type="RefSeq" id="XP_024665977.1">
    <property type="nucleotide sequence ID" value="XM_024810209.1"/>
</dbReference>
<comment type="subcellular location">
    <subcellularLocation>
        <location evidence="1">Membrane</location>
        <topology evidence="1">Multi-pass membrane protein</topology>
    </subcellularLocation>
</comment>
<dbReference type="GeneID" id="36517400"/>
<feature type="transmembrane region" description="Helical" evidence="6">
    <location>
        <begin position="146"/>
        <end position="165"/>
    </location>
</feature>
<feature type="transmembrane region" description="Helical" evidence="6">
    <location>
        <begin position="186"/>
        <end position="210"/>
    </location>
</feature>
<dbReference type="PANTHER" id="PTHR10383:SF9">
    <property type="entry name" value="SERINE INCORPORATOR, ISOFORM F"/>
    <property type="match status" value="1"/>
</dbReference>